<dbReference type="OrthoDB" id="7509188at2"/>
<proteinExistence type="predicted"/>
<sequence>MSRGGRVTLDWADGTYPFALGIGQLEELQEKCDAGPWYIQWALQSAMLASGMGSQPPKDISPAYVSEVIRLGLIGGGMDAIPALKKVRAYVGPGQLAENLPFAFSIISVAIQGVPEDEPEKPEGESEMSANRSPEESSGSRKYTEPAQPSA</sequence>
<accession>A0A2U8HGR3</accession>
<dbReference type="InterPro" id="IPR021791">
    <property type="entry name" value="Phage_TAC_11"/>
</dbReference>
<reference evidence="2 3" key="1">
    <citation type="submission" date="2017-06" db="EMBL/GenBank/DDBJ databases">
        <title>Yangia sp. YSBP01 complete genome sequence.</title>
        <authorList>
            <person name="Woo J.-H."/>
            <person name="Kim H.-S."/>
        </authorList>
    </citation>
    <scope>NUCLEOTIDE SEQUENCE [LARGE SCALE GENOMIC DNA]</scope>
    <source>
        <strain evidence="2 3">YSBP01</strain>
    </source>
</reference>
<dbReference type="Pfam" id="PF11836">
    <property type="entry name" value="Phage_TAC_11"/>
    <property type="match status" value="1"/>
</dbReference>
<dbReference type="RefSeq" id="WP_108968673.1">
    <property type="nucleotide sequence ID" value="NZ_CP022190.1"/>
</dbReference>
<dbReference type="AlphaFoldDB" id="A0A2U8HGR3"/>
<evidence type="ECO:0000313" key="3">
    <source>
        <dbReference type="Proteomes" id="UP000244915"/>
    </source>
</evidence>
<dbReference type="KEGG" id="ypac:CEW88_15585"/>
<evidence type="ECO:0000313" key="2">
    <source>
        <dbReference type="EMBL" id="AWI85169.1"/>
    </source>
</evidence>
<evidence type="ECO:0000256" key="1">
    <source>
        <dbReference type="SAM" id="MobiDB-lite"/>
    </source>
</evidence>
<gene>
    <name evidence="2" type="ORF">CEW88_15585</name>
</gene>
<dbReference type="Proteomes" id="UP000244915">
    <property type="component" value="Chromosome 2"/>
</dbReference>
<organism evidence="2 3">
    <name type="scientific">Alloyangia pacifica</name>
    <dbReference type="NCBI Taxonomy" id="311180"/>
    <lineage>
        <taxon>Bacteria</taxon>
        <taxon>Pseudomonadati</taxon>
        <taxon>Pseudomonadota</taxon>
        <taxon>Alphaproteobacteria</taxon>
        <taxon>Rhodobacterales</taxon>
        <taxon>Roseobacteraceae</taxon>
        <taxon>Alloyangia</taxon>
    </lineage>
</organism>
<feature type="compositionally biased region" description="Basic and acidic residues" evidence="1">
    <location>
        <begin position="133"/>
        <end position="144"/>
    </location>
</feature>
<feature type="region of interest" description="Disordered" evidence="1">
    <location>
        <begin position="114"/>
        <end position="151"/>
    </location>
</feature>
<dbReference type="EMBL" id="CP022190">
    <property type="protein sequence ID" value="AWI85169.1"/>
    <property type="molecule type" value="Genomic_DNA"/>
</dbReference>
<name>A0A2U8HGR3_9RHOB</name>
<evidence type="ECO:0008006" key="4">
    <source>
        <dbReference type="Google" id="ProtNLM"/>
    </source>
</evidence>
<protein>
    <recommendedName>
        <fullName evidence="4">Gene transfer agent family protein</fullName>
    </recommendedName>
</protein>